<dbReference type="OrthoDB" id="2749714at2759"/>
<evidence type="ECO:0000313" key="3">
    <source>
        <dbReference type="Proteomes" id="UP000242287"/>
    </source>
</evidence>
<protein>
    <submittedName>
        <fullName evidence="2">Uncharacterized protein</fullName>
    </submittedName>
</protein>
<accession>A0A2A9P133</accession>
<dbReference type="Proteomes" id="UP000242287">
    <property type="component" value="Unassembled WGS sequence"/>
</dbReference>
<evidence type="ECO:0000256" key="1">
    <source>
        <dbReference type="SAM" id="MobiDB-lite"/>
    </source>
</evidence>
<proteinExistence type="predicted"/>
<sequence>KQVEALEAAHAAHLSRPMSPPMSPRIPPIDYIIQSVKEPILDVARLAIQPMLTSLREDVQALIQERNAEVYQTLWSRLSLTLKVIDAISAQIPQTDPTGSKQGASTSTT</sequence>
<dbReference type="AlphaFoldDB" id="A0A2A9P133"/>
<keyword evidence="3" id="KW-1185">Reference proteome</keyword>
<feature type="region of interest" description="Disordered" evidence="1">
    <location>
        <begin position="1"/>
        <end position="21"/>
    </location>
</feature>
<feature type="non-terminal residue" evidence="2">
    <location>
        <position position="1"/>
    </location>
</feature>
<gene>
    <name evidence="2" type="ORF">AMATHDRAFT_135587</name>
</gene>
<name>A0A2A9P133_9AGAR</name>
<evidence type="ECO:0000313" key="2">
    <source>
        <dbReference type="EMBL" id="PFH54346.1"/>
    </source>
</evidence>
<feature type="compositionally biased region" description="Low complexity" evidence="1">
    <location>
        <begin position="1"/>
        <end position="17"/>
    </location>
</feature>
<organism evidence="2 3">
    <name type="scientific">Amanita thiersii Skay4041</name>
    <dbReference type="NCBI Taxonomy" id="703135"/>
    <lineage>
        <taxon>Eukaryota</taxon>
        <taxon>Fungi</taxon>
        <taxon>Dikarya</taxon>
        <taxon>Basidiomycota</taxon>
        <taxon>Agaricomycotina</taxon>
        <taxon>Agaricomycetes</taxon>
        <taxon>Agaricomycetidae</taxon>
        <taxon>Agaricales</taxon>
        <taxon>Pluteineae</taxon>
        <taxon>Amanitaceae</taxon>
        <taxon>Amanita</taxon>
    </lineage>
</organism>
<reference evidence="2 3" key="1">
    <citation type="submission" date="2014-02" db="EMBL/GenBank/DDBJ databases">
        <title>Transposable element dynamics among asymbiotic and ectomycorrhizal Amanita fungi.</title>
        <authorList>
            <consortium name="DOE Joint Genome Institute"/>
            <person name="Hess J."/>
            <person name="Skrede I."/>
            <person name="Wolfe B."/>
            <person name="LaButti K."/>
            <person name="Ohm R.A."/>
            <person name="Grigoriev I.V."/>
            <person name="Pringle A."/>
        </authorList>
    </citation>
    <scope>NUCLEOTIDE SEQUENCE [LARGE SCALE GENOMIC DNA]</scope>
    <source>
        <strain evidence="2 3">SKay4041</strain>
    </source>
</reference>
<dbReference type="STRING" id="703135.A0A2A9P133"/>
<dbReference type="EMBL" id="KZ301970">
    <property type="protein sequence ID" value="PFH54346.1"/>
    <property type="molecule type" value="Genomic_DNA"/>
</dbReference>